<dbReference type="Proteomes" id="UP000051324">
    <property type="component" value="Unassembled WGS sequence"/>
</dbReference>
<accession>A0A0R1TVG2</accession>
<feature type="transmembrane region" description="Helical" evidence="6">
    <location>
        <begin position="303"/>
        <end position="322"/>
    </location>
</feature>
<dbReference type="PATRIC" id="fig|1423724.4.peg.277"/>
<feature type="transmembrane region" description="Helical" evidence="6">
    <location>
        <begin position="368"/>
        <end position="387"/>
    </location>
</feature>
<dbReference type="Gene3D" id="1.20.1250.20">
    <property type="entry name" value="MFS general substrate transporter like domains"/>
    <property type="match status" value="1"/>
</dbReference>
<evidence type="ECO:0000256" key="1">
    <source>
        <dbReference type="ARBA" id="ARBA00004651"/>
    </source>
</evidence>
<dbReference type="GO" id="GO:0005886">
    <property type="term" value="C:plasma membrane"/>
    <property type="evidence" value="ECO:0007669"/>
    <property type="project" value="UniProtKB-SubCell"/>
</dbReference>
<feature type="transmembrane region" description="Helical" evidence="6">
    <location>
        <begin position="251"/>
        <end position="272"/>
    </location>
</feature>
<feature type="transmembrane region" description="Helical" evidence="6">
    <location>
        <begin position="279"/>
        <end position="297"/>
    </location>
</feature>
<feature type="transmembrane region" description="Helical" evidence="6">
    <location>
        <begin position="215"/>
        <end position="239"/>
    </location>
</feature>
<feature type="transmembrane region" description="Helical" evidence="6">
    <location>
        <begin position="12"/>
        <end position="32"/>
    </location>
</feature>
<keyword evidence="4 6" id="KW-1133">Transmembrane helix</keyword>
<feature type="transmembrane region" description="Helical" evidence="6">
    <location>
        <begin position="134"/>
        <end position="156"/>
    </location>
</feature>
<evidence type="ECO:0000256" key="4">
    <source>
        <dbReference type="ARBA" id="ARBA00022989"/>
    </source>
</evidence>
<evidence type="ECO:0000313" key="8">
    <source>
        <dbReference type="Proteomes" id="UP000051324"/>
    </source>
</evidence>
<keyword evidence="5 6" id="KW-0472">Membrane</keyword>
<organism evidence="7 8">
    <name type="scientific">Ligilactobacillus apodemi DSM 16634 = JCM 16172</name>
    <dbReference type="NCBI Taxonomy" id="1423724"/>
    <lineage>
        <taxon>Bacteria</taxon>
        <taxon>Bacillati</taxon>
        <taxon>Bacillota</taxon>
        <taxon>Bacilli</taxon>
        <taxon>Lactobacillales</taxon>
        <taxon>Lactobacillaceae</taxon>
        <taxon>Ligilactobacillus</taxon>
    </lineage>
</organism>
<comment type="caution">
    <text evidence="7">The sequence shown here is derived from an EMBL/GenBank/DDBJ whole genome shotgun (WGS) entry which is preliminary data.</text>
</comment>
<proteinExistence type="predicted"/>
<comment type="subcellular location">
    <subcellularLocation>
        <location evidence="1">Cell membrane</location>
        <topology evidence="1">Multi-pass membrane protein</topology>
    </subcellularLocation>
</comment>
<keyword evidence="3 6" id="KW-0812">Transmembrane</keyword>
<protein>
    <submittedName>
        <fullName evidence="7">Major facilitator family transporter</fullName>
    </submittedName>
</protein>
<feature type="transmembrane region" description="Helical" evidence="6">
    <location>
        <begin position="343"/>
        <end position="362"/>
    </location>
</feature>
<name>A0A0R1TVG2_9LACO</name>
<dbReference type="InterPro" id="IPR011701">
    <property type="entry name" value="MFS"/>
</dbReference>
<feature type="transmembrane region" description="Helical" evidence="6">
    <location>
        <begin position="38"/>
        <end position="57"/>
    </location>
</feature>
<dbReference type="eggNOG" id="COG2814">
    <property type="taxonomic scope" value="Bacteria"/>
</dbReference>
<dbReference type="STRING" id="1423724.FC32_GL000262"/>
<evidence type="ECO:0000256" key="6">
    <source>
        <dbReference type="SAM" id="Phobius"/>
    </source>
</evidence>
<dbReference type="EMBL" id="AZFT01000048">
    <property type="protein sequence ID" value="KRL84782.1"/>
    <property type="molecule type" value="Genomic_DNA"/>
</dbReference>
<gene>
    <name evidence="7" type="ORF">FC32_GL000262</name>
</gene>
<dbReference type="PANTHER" id="PTHR23513">
    <property type="entry name" value="INTEGRAL MEMBRANE EFFLUX PROTEIN-RELATED"/>
    <property type="match status" value="1"/>
</dbReference>
<dbReference type="GO" id="GO:0022857">
    <property type="term" value="F:transmembrane transporter activity"/>
    <property type="evidence" value="ECO:0007669"/>
    <property type="project" value="InterPro"/>
</dbReference>
<dbReference type="AlphaFoldDB" id="A0A0R1TVG2"/>
<dbReference type="RefSeq" id="WP_025086689.1">
    <property type="nucleotide sequence ID" value="NZ_AZFT01000048.1"/>
</dbReference>
<dbReference type="PANTHER" id="PTHR23513:SF6">
    <property type="entry name" value="MAJOR FACILITATOR SUPERFAMILY ASSOCIATED DOMAIN-CONTAINING PROTEIN"/>
    <property type="match status" value="1"/>
</dbReference>
<feature type="transmembrane region" description="Helical" evidence="6">
    <location>
        <begin position="69"/>
        <end position="89"/>
    </location>
</feature>
<dbReference type="SUPFAM" id="SSF103473">
    <property type="entry name" value="MFS general substrate transporter"/>
    <property type="match status" value="1"/>
</dbReference>
<dbReference type="OrthoDB" id="2320277at2"/>
<sequence length="398" mass="44149">MNRKIILLTQFILSFGGGMSNIALLTLITKWFVSANYVGIYSFCLFVPRVLLAIYIGNQVDQTKNLKRLLLLSMGWTAFFMLIVTGSVILEFKHFWWLVIWSLGYEIASSYYLPILTRLLVELFARAELSKLNASLSTAVTSANLFSGLIVTLAMWVVNLGIFLALDLGLYLLGLTLFLALKVEPKVLNESQSVESFGSLWNGVKVVKQLLRKNCYLAPVFYLALLFNIVLAPQSVYFAELAHNVFYDLKLLGVFNTLFVSGFLLGSLFYRVVDVRLKIHEYISAASVLVPVAFSLIGSTVKWLVYGGIVLLGFAIPLYNISTRIILQTKIKKDQVATVSNSYYALLNATQPVGLLGFPYLISLCGLSSILLGSAVLLALVTMVVLLSKQISSDLDLE</sequence>
<dbReference type="InterPro" id="IPR036259">
    <property type="entry name" value="MFS_trans_sf"/>
</dbReference>
<keyword evidence="2" id="KW-1003">Cell membrane</keyword>
<feature type="transmembrane region" description="Helical" evidence="6">
    <location>
        <begin position="162"/>
        <end position="181"/>
    </location>
</feature>
<keyword evidence="8" id="KW-1185">Reference proteome</keyword>
<evidence type="ECO:0000313" key="7">
    <source>
        <dbReference type="EMBL" id="KRL84782.1"/>
    </source>
</evidence>
<feature type="transmembrane region" description="Helical" evidence="6">
    <location>
        <begin position="95"/>
        <end position="113"/>
    </location>
</feature>
<evidence type="ECO:0000256" key="2">
    <source>
        <dbReference type="ARBA" id="ARBA00022475"/>
    </source>
</evidence>
<dbReference type="Pfam" id="PF07690">
    <property type="entry name" value="MFS_1"/>
    <property type="match status" value="1"/>
</dbReference>
<evidence type="ECO:0000256" key="3">
    <source>
        <dbReference type="ARBA" id="ARBA00022692"/>
    </source>
</evidence>
<evidence type="ECO:0000256" key="5">
    <source>
        <dbReference type="ARBA" id="ARBA00023136"/>
    </source>
</evidence>
<reference evidence="7 8" key="1">
    <citation type="journal article" date="2015" name="Genome Announc.">
        <title>Expanding the biotechnology potential of lactobacilli through comparative genomics of 213 strains and associated genera.</title>
        <authorList>
            <person name="Sun Z."/>
            <person name="Harris H.M."/>
            <person name="McCann A."/>
            <person name="Guo C."/>
            <person name="Argimon S."/>
            <person name="Zhang W."/>
            <person name="Yang X."/>
            <person name="Jeffery I.B."/>
            <person name="Cooney J.C."/>
            <person name="Kagawa T.F."/>
            <person name="Liu W."/>
            <person name="Song Y."/>
            <person name="Salvetti E."/>
            <person name="Wrobel A."/>
            <person name="Rasinkangas P."/>
            <person name="Parkhill J."/>
            <person name="Rea M.C."/>
            <person name="O'Sullivan O."/>
            <person name="Ritari J."/>
            <person name="Douillard F.P."/>
            <person name="Paul Ross R."/>
            <person name="Yang R."/>
            <person name="Briner A.E."/>
            <person name="Felis G.E."/>
            <person name="de Vos W.M."/>
            <person name="Barrangou R."/>
            <person name="Klaenhammer T.R."/>
            <person name="Caufield P.W."/>
            <person name="Cui Y."/>
            <person name="Zhang H."/>
            <person name="O'Toole P.W."/>
        </authorList>
    </citation>
    <scope>NUCLEOTIDE SEQUENCE [LARGE SCALE GENOMIC DNA]</scope>
    <source>
        <strain evidence="7 8">DSM 16634</strain>
    </source>
</reference>